<dbReference type="NCBIfam" id="NF006421">
    <property type="entry name" value="PRK08673.1"/>
    <property type="match status" value="1"/>
</dbReference>
<dbReference type="InterPro" id="IPR041071">
    <property type="entry name" value="DAHP_snth_FXD"/>
</dbReference>
<evidence type="ECO:0000313" key="5">
    <source>
        <dbReference type="Proteomes" id="UP000324896"/>
    </source>
</evidence>
<evidence type="ECO:0000259" key="3">
    <source>
        <dbReference type="Pfam" id="PF18152"/>
    </source>
</evidence>
<accession>A0A1G6IZV7</accession>
<evidence type="ECO:0000313" key="4">
    <source>
        <dbReference type="EMBL" id="SDC11843.1"/>
    </source>
</evidence>
<dbReference type="Gene3D" id="3.30.70.1140">
    <property type="entry name" value="Phospho-2-dehydro-3-deoxyheptonate aldolase, domain 1"/>
    <property type="match status" value="1"/>
</dbReference>
<dbReference type="Pfam" id="PF18152">
    <property type="entry name" value="DAHP_snth_FXD"/>
    <property type="match status" value="1"/>
</dbReference>
<dbReference type="GO" id="GO:0016740">
    <property type="term" value="F:transferase activity"/>
    <property type="evidence" value="ECO:0007669"/>
    <property type="project" value="UniProtKB-KW"/>
</dbReference>
<dbReference type="Pfam" id="PF00793">
    <property type="entry name" value="DAHP_synth_1"/>
    <property type="match status" value="1"/>
</dbReference>
<dbReference type="InterPro" id="IPR013785">
    <property type="entry name" value="Aldolase_TIM"/>
</dbReference>
<dbReference type="EMBL" id="FMYT01000002">
    <property type="protein sequence ID" value="SDC11843.1"/>
    <property type="molecule type" value="Genomic_DNA"/>
</dbReference>
<dbReference type="InterPro" id="IPR006268">
    <property type="entry name" value="DAHP_syn_2"/>
</dbReference>
<dbReference type="Proteomes" id="UP000324896">
    <property type="component" value="Unassembled WGS sequence"/>
</dbReference>
<gene>
    <name evidence="4" type="ORF">SAMN04488597_102131</name>
</gene>
<protein>
    <submittedName>
        <fullName evidence="4">3-deoxy-D-arabinoheptulosonate-7-phosphate synthase</fullName>
    </submittedName>
</protein>
<evidence type="ECO:0000256" key="1">
    <source>
        <dbReference type="ARBA" id="ARBA00022679"/>
    </source>
</evidence>
<name>A0A1G6IZV7_9FIRM</name>
<proteinExistence type="predicted"/>
<keyword evidence="1" id="KW-0808">Transferase</keyword>
<feature type="domain" description="DAHP synthase ferredoxin-like" evidence="3">
    <location>
        <begin position="1"/>
        <end position="69"/>
    </location>
</feature>
<dbReference type="SUPFAM" id="SSF51569">
    <property type="entry name" value="Aldolase"/>
    <property type="match status" value="1"/>
</dbReference>
<dbReference type="InterPro" id="IPR006218">
    <property type="entry name" value="DAHP1/KDSA"/>
</dbReference>
<feature type="domain" description="DAHP synthetase I/KDSA" evidence="2">
    <location>
        <begin position="84"/>
        <end position="331"/>
    </location>
</feature>
<dbReference type="NCBIfam" id="TIGR01361">
    <property type="entry name" value="DAHP_synth_Bsub"/>
    <property type="match status" value="1"/>
</dbReference>
<dbReference type="GO" id="GO:0009073">
    <property type="term" value="P:aromatic amino acid family biosynthetic process"/>
    <property type="evidence" value="ECO:0007669"/>
    <property type="project" value="InterPro"/>
</dbReference>
<reference evidence="4 5" key="1">
    <citation type="submission" date="2016-10" db="EMBL/GenBank/DDBJ databases">
        <authorList>
            <person name="Varghese N."/>
            <person name="Submissions S."/>
        </authorList>
    </citation>
    <scope>NUCLEOTIDE SEQUENCE [LARGE SCALE GENOMIC DNA]</scope>
    <source>
        <strain evidence="4 5">WG10</strain>
    </source>
</reference>
<dbReference type="RefSeq" id="WP_149796617.1">
    <property type="nucleotide sequence ID" value="NZ_FMYT01000002.1"/>
</dbReference>
<sequence length="350" mass="38068">MIAVLKHGSTKADEKKVIKLIEAEGFTAHPDTGAETTIVGVVGAAPDKKINLKEKLQVMSVVEKVVVISDPYKLTSWNFKQDKTVIDLGDGVKVGGDELTIMAGPCSVENKEQILETARIVKAAGAKILRGGAFKPRTSPYSFQGLGEEGLMLLAEARAETGLKVITELMDIAHIDVVCKYADIIQIGARNMQNYALLKEIGKLDKPVMLKRGMAATIKEWLLAAEYVMNEGNHNVILCERGVRTFGEETRNTMDLSSIPLVQQLSHLPVIADPSHGTGRWELVIPVARAAAAVGADGIMVEVHPHPKNALSDGPQSLKPANFRLLMDELDAITTSLKTFKVREKKIAYK</sequence>
<dbReference type="AlphaFoldDB" id="A0A1G6IZV7"/>
<dbReference type="PANTHER" id="PTHR43018">
    <property type="entry name" value="PHOSPHO-2-DEHYDRO-3-DEOXYHEPTONATE ALDOLASE"/>
    <property type="match status" value="1"/>
</dbReference>
<organism evidence="4 5">
    <name type="scientific">Halanaerobium congolense</name>
    <dbReference type="NCBI Taxonomy" id="54121"/>
    <lineage>
        <taxon>Bacteria</taxon>
        <taxon>Bacillati</taxon>
        <taxon>Bacillota</taxon>
        <taxon>Clostridia</taxon>
        <taxon>Halanaerobiales</taxon>
        <taxon>Halanaerobiaceae</taxon>
        <taxon>Halanaerobium</taxon>
    </lineage>
</organism>
<dbReference type="InterPro" id="IPR052899">
    <property type="entry name" value="Class-I_DAHP_synthase"/>
</dbReference>
<evidence type="ECO:0000259" key="2">
    <source>
        <dbReference type="Pfam" id="PF00793"/>
    </source>
</evidence>
<dbReference type="PANTHER" id="PTHR43018:SF2">
    <property type="entry name" value="PHOSPHO-2-DEHYDRO-3-DEOXYHEPTONATE ALDOLASE"/>
    <property type="match status" value="1"/>
</dbReference>
<dbReference type="Gene3D" id="3.20.20.70">
    <property type="entry name" value="Aldolase class I"/>
    <property type="match status" value="1"/>
</dbReference>
<dbReference type="GO" id="GO:0016832">
    <property type="term" value="F:aldehyde-lyase activity"/>
    <property type="evidence" value="ECO:0007669"/>
    <property type="project" value="InterPro"/>
</dbReference>
<dbReference type="NCBIfam" id="NF009239">
    <property type="entry name" value="PRK12595.1"/>
    <property type="match status" value="1"/>
</dbReference>